<proteinExistence type="predicted"/>
<accession>A0ABV2SV75</accession>
<dbReference type="EMBL" id="JBEXAE010000004">
    <property type="protein sequence ID" value="MET6991074.1"/>
    <property type="molecule type" value="Genomic_DNA"/>
</dbReference>
<reference evidence="1 2" key="1">
    <citation type="submission" date="2024-07" db="EMBL/GenBank/DDBJ databases">
        <title>The genome sequence of type strain Sediminicola arcticus GDMCC 1.2805.</title>
        <authorList>
            <person name="Liu Y."/>
        </authorList>
    </citation>
    <scope>NUCLEOTIDE SEQUENCE [LARGE SCALE GENOMIC DNA]</scope>
    <source>
        <strain evidence="1 2">GDMCC 1.2805</strain>
    </source>
</reference>
<keyword evidence="2" id="KW-1185">Reference proteome</keyword>
<gene>
    <name evidence="1" type="ORF">ABXZ36_10495</name>
</gene>
<dbReference type="SUPFAM" id="SSF50969">
    <property type="entry name" value="YVTN repeat-like/Quinoprotein amine dehydrogenase"/>
    <property type="match status" value="1"/>
</dbReference>
<comment type="caution">
    <text evidence="1">The sequence shown here is derived from an EMBL/GenBank/DDBJ whole genome shotgun (WGS) entry which is preliminary data.</text>
</comment>
<evidence type="ECO:0000313" key="2">
    <source>
        <dbReference type="Proteomes" id="UP001549799"/>
    </source>
</evidence>
<sequence length="296" mass="31054">MPLITMTVMLYDMNTGESKKLTTSASAAEGVYYDGDTDEIILASCSSNQINAYTSISSILGSVAITASISSSSDVQSPRDIAVNNSFVIVSDNADVDTATADGRLFVYSRANSALTLRNVLTIDFALWGIEMGDNDLYAVVDKTNQLAVFANFTVTKTTNATVSASKRIAIEGIVRTHGLAYRNGTMILTDIGDAASDSDGGFHVITNFDSKFSAVSNGGVMAVAGNQTRVAGSATMMENPVSVDYDAVSNTVFIANAANGGGRVLAFTNTNAEGNIAPSTNYTLSKASSLYFYSN</sequence>
<name>A0ABV2SV75_9FLAO</name>
<dbReference type="Proteomes" id="UP001549799">
    <property type="component" value="Unassembled WGS sequence"/>
</dbReference>
<organism evidence="1 2">
    <name type="scientific">Sediminicola arcticus</name>
    <dbReference type="NCBI Taxonomy" id="1574308"/>
    <lineage>
        <taxon>Bacteria</taxon>
        <taxon>Pseudomonadati</taxon>
        <taxon>Bacteroidota</taxon>
        <taxon>Flavobacteriia</taxon>
        <taxon>Flavobacteriales</taxon>
        <taxon>Flavobacteriaceae</taxon>
        <taxon>Sediminicola</taxon>
    </lineage>
</organism>
<protein>
    <submittedName>
        <fullName evidence="1">Uncharacterized protein</fullName>
    </submittedName>
</protein>
<dbReference type="InterPro" id="IPR011044">
    <property type="entry name" value="Quino_amine_DH_bsu"/>
</dbReference>
<evidence type="ECO:0000313" key="1">
    <source>
        <dbReference type="EMBL" id="MET6991074.1"/>
    </source>
</evidence>
<dbReference type="RefSeq" id="WP_354615474.1">
    <property type="nucleotide sequence ID" value="NZ_JBEXAE010000004.1"/>
</dbReference>